<feature type="compositionally biased region" description="Polar residues" evidence="3">
    <location>
        <begin position="149"/>
        <end position="167"/>
    </location>
</feature>
<dbReference type="InterPro" id="IPR034819">
    <property type="entry name" value="CPEB"/>
</dbReference>
<feature type="compositionally biased region" description="Polar residues" evidence="3">
    <location>
        <begin position="49"/>
        <end position="58"/>
    </location>
</feature>
<dbReference type="PROSITE" id="PS50102">
    <property type="entry name" value="RRM"/>
    <property type="match status" value="2"/>
</dbReference>
<protein>
    <submittedName>
        <fullName evidence="6">Cytoplasmic polyadenylation element-binding protein 3-like</fullName>
    </submittedName>
</protein>
<dbReference type="PANTHER" id="PTHR12566">
    <property type="entry name" value="CYTOPLASMIC POLYADENYLATION ELEMENT BINDING PROTEIN CPEB"/>
    <property type="match status" value="1"/>
</dbReference>
<evidence type="ECO:0000256" key="1">
    <source>
        <dbReference type="ARBA" id="ARBA00022884"/>
    </source>
</evidence>
<gene>
    <name evidence="6" type="primary">LOC100378487</name>
</gene>
<dbReference type="CDD" id="cd12726">
    <property type="entry name" value="RRM2_CPEB2_like"/>
    <property type="match status" value="1"/>
</dbReference>
<feature type="region of interest" description="Disordered" evidence="3">
    <location>
        <begin position="30"/>
        <end position="87"/>
    </location>
</feature>
<dbReference type="Gene3D" id="4.10.640.40">
    <property type="entry name" value="Cytoplasmic polyadenylation element-binding protein, ZZ domain"/>
    <property type="match status" value="1"/>
</dbReference>
<sequence>MGEYGFGLNTSNSRALSPIEFYNSLNTTTSLFSSESPTMQDDMLADNTAGKQQPQQLSPGMDHSSDNSEELSPLGKSKSEDSSPATVPDKIKNIQADIATSSTSPLHQLGFQDAGNPPLAPSFWSTASVDDTFMQGIPTMNGGVQFQNFPPNPAQMFNTSLGPQINLPQPQQTQQHHQPPAQRRAQHQPTQQQQTLFPTSSQALMQQPPTNIYMQPSKQYTNWSSPQQPATWAANPQNVQTSPWGTVGGPHNQQRRSAPSLNPGPISPMKKTGHQHPVISPSKFTRSTSLPGTKAFPNPGLNPSFEITSVDDMKRNDHHHTMLSFHQDRNTQNYDSMKFPALEHHLMDIMRTPSDHLDSHLRARTYGRRRGRSPFFPGDDSFLDDGHCADQIVPSLNSPSRSSPKSNSSDYPGERYSRKVFVGGLPPDIDEEEITASFRRFGSLVVDWPHKAESKSYFPPKGYAFLLFQDERSVQELIDACLKDGDKLYLCVSSPTIKDKPVQIRPWNLADSDYVMDGSQPLDPRKTIFVGGVPRPLRAVELAMIMDRLYGGVCYAGIDTDPELKYPKGAGRVAFSNQQSYIAAISARFVQLQHGDIDKRVEVKPYVLDDQMCDECQGARCAGKFAPFFCANVTCLQYYCEHCWATIHSRAGREFHKPLVKEGADRPRTVPFRWC</sequence>
<keyword evidence="5" id="KW-1185">Reference proteome</keyword>
<feature type="domain" description="RRM" evidence="4">
    <location>
        <begin position="418"/>
        <end position="505"/>
    </location>
</feature>
<evidence type="ECO:0000256" key="3">
    <source>
        <dbReference type="SAM" id="MobiDB-lite"/>
    </source>
</evidence>
<dbReference type="InterPro" id="IPR000504">
    <property type="entry name" value="RRM_dom"/>
</dbReference>
<evidence type="ECO:0000256" key="2">
    <source>
        <dbReference type="PROSITE-ProRule" id="PRU00176"/>
    </source>
</evidence>
<keyword evidence="1 2" id="KW-0694">RNA-binding</keyword>
<evidence type="ECO:0000259" key="4">
    <source>
        <dbReference type="PROSITE" id="PS50102"/>
    </source>
</evidence>
<feature type="domain" description="RRM" evidence="4">
    <location>
        <begin position="526"/>
        <end position="604"/>
    </location>
</feature>
<dbReference type="Proteomes" id="UP000694865">
    <property type="component" value="Unplaced"/>
</dbReference>
<dbReference type="InterPro" id="IPR035979">
    <property type="entry name" value="RBD_domain_sf"/>
</dbReference>
<feature type="compositionally biased region" description="Polar residues" evidence="3">
    <location>
        <begin position="218"/>
        <end position="244"/>
    </location>
</feature>
<feature type="region of interest" description="Disordered" evidence="3">
    <location>
        <begin position="393"/>
        <end position="415"/>
    </location>
</feature>
<dbReference type="Pfam" id="PF16366">
    <property type="entry name" value="CEBP_ZZ"/>
    <property type="match status" value="1"/>
</dbReference>
<dbReference type="PANTHER" id="PTHR12566:SF12">
    <property type="entry name" value="TRANSLATIONAL REGULATOR ORB2"/>
    <property type="match status" value="1"/>
</dbReference>
<dbReference type="InterPro" id="IPR032296">
    <property type="entry name" value="CEBP_ZZ"/>
</dbReference>
<feature type="compositionally biased region" description="Polar residues" evidence="3">
    <location>
        <begin position="251"/>
        <end position="260"/>
    </location>
</feature>
<dbReference type="CDD" id="cd19757">
    <property type="entry name" value="Bbox1"/>
    <property type="match status" value="1"/>
</dbReference>
<feature type="region of interest" description="Disordered" evidence="3">
    <location>
        <begin position="149"/>
        <end position="195"/>
    </location>
</feature>
<evidence type="ECO:0000313" key="5">
    <source>
        <dbReference type="Proteomes" id="UP000694865"/>
    </source>
</evidence>
<name>A0ABM0MTI1_SACKO</name>
<proteinExistence type="predicted"/>
<feature type="region of interest" description="Disordered" evidence="3">
    <location>
        <begin position="218"/>
        <end position="307"/>
    </location>
</feature>
<feature type="compositionally biased region" description="Low complexity" evidence="3">
    <location>
        <begin position="168"/>
        <end position="195"/>
    </location>
</feature>
<dbReference type="SMART" id="SM00360">
    <property type="entry name" value="RRM"/>
    <property type="match status" value="2"/>
</dbReference>
<dbReference type="RefSeq" id="XP_006823322.1">
    <property type="nucleotide sequence ID" value="XM_006823259.1"/>
</dbReference>
<dbReference type="Pfam" id="PF16367">
    <property type="entry name" value="RRM_7"/>
    <property type="match status" value="1"/>
</dbReference>
<organism evidence="5 6">
    <name type="scientific">Saccoglossus kowalevskii</name>
    <name type="common">Acorn worm</name>
    <dbReference type="NCBI Taxonomy" id="10224"/>
    <lineage>
        <taxon>Eukaryota</taxon>
        <taxon>Metazoa</taxon>
        <taxon>Hemichordata</taxon>
        <taxon>Enteropneusta</taxon>
        <taxon>Harrimaniidae</taxon>
        <taxon>Saccoglossus</taxon>
    </lineage>
</organism>
<dbReference type="GeneID" id="100378487"/>
<dbReference type="InterPro" id="IPR012677">
    <property type="entry name" value="Nucleotide-bd_a/b_plait_sf"/>
</dbReference>
<reference evidence="6" key="1">
    <citation type="submission" date="2025-08" db="UniProtKB">
        <authorList>
            <consortium name="RefSeq"/>
        </authorList>
    </citation>
    <scope>IDENTIFICATION</scope>
    <source>
        <tissue evidence="6">Testes</tissue>
    </source>
</reference>
<feature type="compositionally biased region" description="Low complexity" evidence="3">
    <location>
        <begin position="394"/>
        <end position="409"/>
    </location>
</feature>
<dbReference type="CDD" id="cd12724">
    <property type="entry name" value="RRM1_CPEB2_like"/>
    <property type="match status" value="1"/>
</dbReference>
<feature type="compositionally biased region" description="Polar residues" evidence="3">
    <location>
        <begin position="282"/>
        <end position="291"/>
    </location>
</feature>
<accession>A0ABM0MTI1</accession>
<dbReference type="InterPro" id="IPR038446">
    <property type="entry name" value="CEBP_ZZ_sf"/>
</dbReference>
<evidence type="ECO:0000313" key="6">
    <source>
        <dbReference type="RefSeq" id="XP_006823322.1"/>
    </source>
</evidence>
<dbReference type="Gene3D" id="3.30.70.330">
    <property type="match status" value="2"/>
</dbReference>
<dbReference type="SUPFAM" id="SSF54928">
    <property type="entry name" value="RNA-binding domain, RBD"/>
    <property type="match status" value="1"/>
</dbReference>